<dbReference type="InterPro" id="IPR001736">
    <property type="entry name" value="PLipase_D/transphosphatidylase"/>
</dbReference>
<organism evidence="2 3">
    <name type="scientific">Caballeronia mineralivorans PML1(12)</name>
    <dbReference type="NCBI Taxonomy" id="908627"/>
    <lineage>
        <taxon>Bacteria</taxon>
        <taxon>Pseudomonadati</taxon>
        <taxon>Pseudomonadota</taxon>
        <taxon>Betaproteobacteria</taxon>
        <taxon>Burkholderiales</taxon>
        <taxon>Burkholderiaceae</taxon>
        <taxon>Caballeronia</taxon>
    </lineage>
</organism>
<dbReference type="EMBL" id="AEJF01000006">
    <property type="protein sequence ID" value="KLU28056.1"/>
    <property type="molecule type" value="Genomic_DNA"/>
</dbReference>
<proteinExistence type="predicted"/>
<dbReference type="Proteomes" id="UP000035963">
    <property type="component" value="Unassembled WGS sequence"/>
</dbReference>
<dbReference type="GO" id="GO:0030572">
    <property type="term" value="F:phosphatidyltransferase activity"/>
    <property type="evidence" value="ECO:0007669"/>
    <property type="project" value="UniProtKB-ARBA"/>
</dbReference>
<reference evidence="2 3" key="1">
    <citation type="journal article" date="2015" name="Genome Announc.">
        <title>Draft Genome Sequence of Burkholderia sp. Strain PML1(12), an Ectomycorrhizosphere-Inhabiting Bacterium with Effective Mineral-Weathering Ability.</title>
        <authorList>
            <person name="Uroz S."/>
            <person name="Oger P."/>
        </authorList>
    </citation>
    <scope>NUCLEOTIDE SEQUENCE [LARGE SCALE GENOMIC DNA]</scope>
    <source>
        <strain evidence="3">PML1(12)</strain>
    </source>
</reference>
<accession>A0A0J1D5X3</accession>
<feature type="domain" description="PLD phosphodiesterase" evidence="1">
    <location>
        <begin position="71"/>
        <end position="98"/>
    </location>
</feature>
<dbReference type="PANTHER" id="PTHR21248">
    <property type="entry name" value="CARDIOLIPIN SYNTHASE"/>
    <property type="match status" value="1"/>
</dbReference>
<dbReference type="PATRIC" id="fig|908627.4.peg.293"/>
<dbReference type="SUPFAM" id="SSF56024">
    <property type="entry name" value="Phospholipase D/nuclease"/>
    <property type="match status" value="1"/>
</dbReference>
<protein>
    <recommendedName>
        <fullName evidence="1">PLD phosphodiesterase domain-containing protein</fullName>
    </recommendedName>
</protein>
<evidence type="ECO:0000259" key="1">
    <source>
        <dbReference type="PROSITE" id="PS50035"/>
    </source>
</evidence>
<dbReference type="PANTHER" id="PTHR21248:SF12">
    <property type="entry name" value="CARDIOLIPIN SYNTHASE C"/>
    <property type="match status" value="1"/>
</dbReference>
<dbReference type="PROSITE" id="PS50035">
    <property type="entry name" value="PLD"/>
    <property type="match status" value="1"/>
</dbReference>
<dbReference type="CDD" id="cd09113">
    <property type="entry name" value="PLDc_ymdC_like_2"/>
    <property type="match status" value="1"/>
</dbReference>
<dbReference type="GO" id="GO:0032049">
    <property type="term" value="P:cardiolipin biosynthetic process"/>
    <property type="evidence" value="ECO:0007669"/>
    <property type="project" value="UniProtKB-ARBA"/>
</dbReference>
<sequence length="197" mass="21050">MAVLNAHDNIDIRVVKVLTNSLAATDAVAVQAGYAPYRMPMLKAGVELYEFKPVQAEGDGRARTGLFGSPSRASLHAKAYMIDRSILVIGSMNLDSRSASLNTELALVIYSKQIANEAAQLFDNGVAPARACRVELASPAVLAVLAGLKSTGSPMSPLIWSTENDGVVHTYNFDPQAGLYRNVLTGLFMLLPVDSQL</sequence>
<dbReference type="Pfam" id="PF13091">
    <property type="entry name" value="PLDc_2"/>
    <property type="match status" value="1"/>
</dbReference>
<dbReference type="AlphaFoldDB" id="A0A0J1D5X3"/>
<name>A0A0J1D5X3_9BURK</name>
<evidence type="ECO:0000313" key="2">
    <source>
        <dbReference type="EMBL" id="KLU28056.1"/>
    </source>
</evidence>
<keyword evidence="3" id="KW-1185">Reference proteome</keyword>
<gene>
    <name evidence="2" type="ORF">EOS_01360</name>
</gene>
<dbReference type="Gene3D" id="3.30.870.10">
    <property type="entry name" value="Endonuclease Chain A"/>
    <property type="match status" value="1"/>
</dbReference>
<dbReference type="InterPro" id="IPR025202">
    <property type="entry name" value="PLD-like_dom"/>
</dbReference>
<comment type="caution">
    <text evidence="2">The sequence shown here is derived from an EMBL/GenBank/DDBJ whole genome shotgun (WGS) entry which is preliminary data.</text>
</comment>
<evidence type="ECO:0000313" key="3">
    <source>
        <dbReference type="Proteomes" id="UP000035963"/>
    </source>
</evidence>